<keyword evidence="2" id="KW-1185">Reference proteome</keyword>
<gene>
    <name evidence="1" type="ORF">MAF45_08340</name>
</gene>
<comment type="caution">
    <text evidence="1">The sequence shown here is derived from an EMBL/GenBank/DDBJ whole genome shotgun (WGS) entry which is preliminary data.</text>
</comment>
<organism evidence="1 2">
    <name type="scientific">Mesosutterella porci</name>
    <dbReference type="NCBI Taxonomy" id="2915351"/>
    <lineage>
        <taxon>Bacteria</taxon>
        <taxon>Pseudomonadati</taxon>
        <taxon>Pseudomonadota</taxon>
        <taxon>Betaproteobacteria</taxon>
        <taxon>Burkholderiales</taxon>
        <taxon>Sutterellaceae</taxon>
        <taxon>Mesosutterella</taxon>
    </lineage>
</organism>
<accession>A0ABS9MST5</accession>
<protein>
    <submittedName>
        <fullName evidence="1">Uncharacterized protein</fullName>
    </submittedName>
</protein>
<reference evidence="1 2" key="1">
    <citation type="submission" date="2022-02" db="EMBL/GenBank/DDBJ databases">
        <title>Mesosutterella porci, a novel member of the family Sutterellaceae from pig feces.</title>
        <authorList>
            <person name="Wylensek D."/>
            <person name="Clavel T."/>
        </authorList>
    </citation>
    <scope>NUCLEOTIDE SEQUENCE [LARGE SCALE GENOMIC DNA]</scope>
    <source>
        <strain evidence="2">oilRF-744-wt-GAM-9</strain>
    </source>
</reference>
<dbReference type="RefSeq" id="WP_237979178.1">
    <property type="nucleotide sequence ID" value="NZ_JAKNCT010000009.1"/>
</dbReference>
<dbReference type="EMBL" id="JAKNCT010000009">
    <property type="protein sequence ID" value="MCG5031447.1"/>
    <property type="molecule type" value="Genomic_DNA"/>
</dbReference>
<evidence type="ECO:0000313" key="2">
    <source>
        <dbReference type="Proteomes" id="UP001297600"/>
    </source>
</evidence>
<name>A0ABS9MST5_9BURK</name>
<dbReference type="Proteomes" id="UP001297600">
    <property type="component" value="Unassembled WGS sequence"/>
</dbReference>
<evidence type="ECO:0000313" key="1">
    <source>
        <dbReference type="EMBL" id="MCG5031447.1"/>
    </source>
</evidence>
<sequence>MMEKKIDEKKGLAHDSLAALAVRRYGLSSRARQTCRAFSDSGRDNYRDIAWREAVRGLDDFMKERAL</sequence>
<proteinExistence type="predicted"/>